<keyword evidence="2" id="KW-0520">NAD</keyword>
<dbReference type="Gene3D" id="3.40.50.1970">
    <property type="match status" value="1"/>
</dbReference>
<dbReference type="OrthoDB" id="3360544at2759"/>
<evidence type="ECO:0000313" key="6">
    <source>
        <dbReference type="Proteomes" id="UP000606974"/>
    </source>
</evidence>
<dbReference type="Proteomes" id="UP000606974">
    <property type="component" value="Unassembled WGS sequence"/>
</dbReference>
<feature type="domain" description="Alcohol dehydrogenase iron-type/glycerol dehydrogenase GldA" evidence="3">
    <location>
        <begin position="10"/>
        <end position="157"/>
    </location>
</feature>
<dbReference type="PANTHER" id="PTHR11496:SF105">
    <property type="entry name" value="REDUCTASE, PUTATIVE (AFU_ORTHOLOGUE AFUA_6G07090)-RELATED"/>
    <property type="match status" value="1"/>
</dbReference>
<dbReference type="GO" id="GO:0018506">
    <property type="term" value="F:maleylacetate reductase activity"/>
    <property type="evidence" value="ECO:0007669"/>
    <property type="project" value="InterPro"/>
</dbReference>
<evidence type="ECO:0000256" key="1">
    <source>
        <dbReference type="ARBA" id="ARBA00023002"/>
    </source>
</evidence>
<dbReference type="InterPro" id="IPR001670">
    <property type="entry name" value="ADH_Fe/GldA"/>
</dbReference>
<reference evidence="5" key="1">
    <citation type="submission" date="2020-02" db="EMBL/GenBank/DDBJ databases">
        <authorList>
            <person name="Palmer J.M."/>
        </authorList>
    </citation>
    <scope>NUCLEOTIDE SEQUENCE</scope>
    <source>
        <strain evidence="5">EPUS1.4</strain>
        <tissue evidence="5">Thallus</tissue>
    </source>
</reference>
<dbReference type="GO" id="GO:0004022">
    <property type="term" value="F:alcohol dehydrogenase (NAD+) activity"/>
    <property type="evidence" value="ECO:0007669"/>
    <property type="project" value="TreeGrafter"/>
</dbReference>
<dbReference type="InterPro" id="IPR034786">
    <property type="entry name" value="MAR"/>
</dbReference>
<dbReference type="GO" id="GO:0046872">
    <property type="term" value="F:metal ion binding"/>
    <property type="evidence" value="ECO:0007669"/>
    <property type="project" value="InterPro"/>
</dbReference>
<dbReference type="Gene3D" id="1.20.1090.10">
    <property type="entry name" value="Dehydroquinate synthase-like - alpha domain"/>
    <property type="match status" value="1"/>
</dbReference>
<proteinExistence type="predicted"/>
<evidence type="ECO:0000256" key="2">
    <source>
        <dbReference type="ARBA" id="ARBA00023027"/>
    </source>
</evidence>
<dbReference type="PANTHER" id="PTHR11496">
    <property type="entry name" value="ALCOHOL DEHYDROGENASE"/>
    <property type="match status" value="1"/>
</dbReference>
<dbReference type="Pfam" id="PF25137">
    <property type="entry name" value="ADH_Fe_C"/>
    <property type="match status" value="1"/>
</dbReference>
<dbReference type="SUPFAM" id="SSF56796">
    <property type="entry name" value="Dehydroquinate synthase-like"/>
    <property type="match status" value="1"/>
</dbReference>
<keyword evidence="1" id="KW-0560">Oxidoreductase</keyword>
<dbReference type="AlphaFoldDB" id="A0A8H7AH25"/>
<dbReference type="EMBL" id="JAACFV010000046">
    <property type="protein sequence ID" value="KAF7509010.1"/>
    <property type="molecule type" value="Genomic_DNA"/>
</dbReference>
<gene>
    <name evidence="5" type="ORF">GJ744_008405</name>
</gene>
<keyword evidence="6" id="KW-1185">Reference proteome</keyword>
<dbReference type="InterPro" id="IPR039697">
    <property type="entry name" value="Alcohol_dehydrogenase_Fe"/>
</dbReference>
<dbReference type="InterPro" id="IPR056798">
    <property type="entry name" value="ADH_Fe_C"/>
</dbReference>
<evidence type="ECO:0000313" key="5">
    <source>
        <dbReference type="EMBL" id="KAF7509010.1"/>
    </source>
</evidence>
<accession>A0A8H7AH25</accession>
<name>A0A8H7AH25_9EURO</name>
<evidence type="ECO:0000259" key="3">
    <source>
        <dbReference type="Pfam" id="PF00465"/>
    </source>
</evidence>
<evidence type="ECO:0000259" key="4">
    <source>
        <dbReference type="Pfam" id="PF25137"/>
    </source>
</evidence>
<comment type="caution">
    <text evidence="5">The sequence shown here is derived from an EMBL/GenBank/DDBJ whole genome shotgun (WGS) entry which is preliminary data.</text>
</comment>
<protein>
    <recommendedName>
        <fullName evidence="7">Alcohol dehydrogenase iron-type/glycerol dehydrogenase GldA domain-containing protein</fullName>
    </recommendedName>
</protein>
<evidence type="ECO:0008006" key="7">
    <source>
        <dbReference type="Google" id="ProtNLM"/>
    </source>
</evidence>
<dbReference type="GO" id="GO:0005739">
    <property type="term" value="C:mitochondrion"/>
    <property type="evidence" value="ECO:0007669"/>
    <property type="project" value="TreeGrafter"/>
</dbReference>
<feature type="domain" description="Fe-containing alcohol dehydrogenase-like C-terminal" evidence="4">
    <location>
        <begin position="170"/>
        <end position="351"/>
    </location>
</feature>
<sequence length="362" mass="38634">MNTFEYDANPGRVIFGSGSIKKLPDEIRRLRLSSPLLLTTPRQANLIDLLESVLSSSSPSIKPAGTFTKATMHTPYHITQEALSYVQTITADCIVSIGGGSTTGLGKAISFNTGLPHISIPTTYAGSEMTATLGETKDGHKTTRHDRKILPGTVIYDVDLTTSLPASISATSGANAIAHAVEALYAPNGNPITNLLALEGIKALAESLPQIIQDPTSQPAREEAQYGAWLCGTSLGTVRMSLHHKLCHVLGGSFNLPHSETHTIVLPHALSYNAPAIPGAMAKLASVLPGSDGDAIKGLNALLEKLRVKRGLKEFGMREEDVQSAAEIAAENPYANPRQVDLELVKELIRRCWAGEEARADF</sequence>
<dbReference type="Pfam" id="PF00465">
    <property type="entry name" value="Fe-ADH"/>
    <property type="match status" value="1"/>
</dbReference>
<dbReference type="CDD" id="cd08177">
    <property type="entry name" value="MAR"/>
    <property type="match status" value="1"/>
</dbReference>
<organism evidence="5 6">
    <name type="scientific">Endocarpon pusillum</name>
    <dbReference type="NCBI Taxonomy" id="364733"/>
    <lineage>
        <taxon>Eukaryota</taxon>
        <taxon>Fungi</taxon>
        <taxon>Dikarya</taxon>
        <taxon>Ascomycota</taxon>
        <taxon>Pezizomycotina</taxon>
        <taxon>Eurotiomycetes</taxon>
        <taxon>Chaetothyriomycetidae</taxon>
        <taxon>Verrucariales</taxon>
        <taxon>Verrucariaceae</taxon>
        <taxon>Endocarpon</taxon>
    </lineage>
</organism>